<dbReference type="GO" id="GO:0003677">
    <property type="term" value="F:DNA binding"/>
    <property type="evidence" value="ECO:0007669"/>
    <property type="project" value="InterPro"/>
</dbReference>
<dbReference type="Pfam" id="PF00196">
    <property type="entry name" value="GerE"/>
    <property type="match status" value="1"/>
</dbReference>
<dbReference type="RefSeq" id="WP_166051340.1">
    <property type="nucleotide sequence ID" value="NZ_JAAMPJ010000009.1"/>
</dbReference>
<dbReference type="SUPFAM" id="SSF52540">
    <property type="entry name" value="P-loop containing nucleoside triphosphate hydrolases"/>
    <property type="match status" value="1"/>
</dbReference>
<dbReference type="InterPro" id="IPR011990">
    <property type="entry name" value="TPR-like_helical_dom_sf"/>
</dbReference>
<dbReference type="SMART" id="SM00028">
    <property type="entry name" value="TPR"/>
    <property type="match status" value="3"/>
</dbReference>
<reference evidence="2 3" key="1">
    <citation type="submission" date="2020-03" db="EMBL/GenBank/DDBJ databases">
        <title>Isolation and identification of active actinomycetes.</title>
        <authorList>
            <person name="Sun X."/>
        </authorList>
    </citation>
    <scope>NUCLEOTIDE SEQUENCE [LARGE SCALE GENOMIC DNA]</scope>
    <source>
        <strain evidence="2 3">NEAU-D13</strain>
    </source>
</reference>
<dbReference type="PRINTS" id="PR00038">
    <property type="entry name" value="HTHLUXR"/>
</dbReference>
<keyword evidence="3" id="KW-1185">Reference proteome</keyword>
<proteinExistence type="predicted"/>
<dbReference type="InterPro" id="IPR000792">
    <property type="entry name" value="Tscrpt_reg_LuxR_C"/>
</dbReference>
<organism evidence="2 3">
    <name type="scientific">Lentzea alba</name>
    <dbReference type="NCBI Taxonomy" id="2714351"/>
    <lineage>
        <taxon>Bacteria</taxon>
        <taxon>Bacillati</taxon>
        <taxon>Actinomycetota</taxon>
        <taxon>Actinomycetes</taxon>
        <taxon>Pseudonocardiales</taxon>
        <taxon>Pseudonocardiaceae</taxon>
        <taxon>Lentzea</taxon>
    </lineage>
</organism>
<dbReference type="Proteomes" id="UP000481360">
    <property type="component" value="Unassembled WGS sequence"/>
</dbReference>
<dbReference type="PROSITE" id="PS50043">
    <property type="entry name" value="HTH_LUXR_2"/>
    <property type="match status" value="1"/>
</dbReference>
<dbReference type="SUPFAM" id="SSF48452">
    <property type="entry name" value="TPR-like"/>
    <property type="match status" value="1"/>
</dbReference>
<dbReference type="SUPFAM" id="SSF46894">
    <property type="entry name" value="C-terminal effector domain of the bipartite response regulators"/>
    <property type="match status" value="1"/>
</dbReference>
<evidence type="ECO:0000259" key="1">
    <source>
        <dbReference type="PROSITE" id="PS50043"/>
    </source>
</evidence>
<dbReference type="InterPro" id="IPR016032">
    <property type="entry name" value="Sig_transdc_resp-reg_C-effctor"/>
</dbReference>
<dbReference type="GO" id="GO:0006355">
    <property type="term" value="P:regulation of DNA-templated transcription"/>
    <property type="evidence" value="ECO:0007669"/>
    <property type="project" value="InterPro"/>
</dbReference>
<dbReference type="InterPro" id="IPR036388">
    <property type="entry name" value="WH-like_DNA-bd_sf"/>
</dbReference>
<dbReference type="CDD" id="cd06170">
    <property type="entry name" value="LuxR_C_like"/>
    <property type="match status" value="1"/>
</dbReference>
<dbReference type="Pfam" id="PF13424">
    <property type="entry name" value="TPR_12"/>
    <property type="match status" value="1"/>
</dbReference>
<name>A0A7C9RVJ8_9PSEU</name>
<dbReference type="PANTHER" id="PTHR47691:SF3">
    <property type="entry name" value="HTH-TYPE TRANSCRIPTIONAL REGULATOR RV0890C-RELATED"/>
    <property type="match status" value="1"/>
</dbReference>
<dbReference type="SMART" id="SM00421">
    <property type="entry name" value="HTH_LUXR"/>
    <property type="match status" value="1"/>
</dbReference>
<feature type="domain" description="HTH luxR-type" evidence="1">
    <location>
        <begin position="716"/>
        <end position="780"/>
    </location>
</feature>
<sequence>MDRVHVGGLPAELTSFVGRRRDVGAVKRLLGEGRLVTLTGVGGTGKTRLALRVATELRRALPDGVWFVDLTQPHGSDLLTMEVQDPNVLAYLVGSALGLREQSARPPLELLADQLADRHLLLLLDNCEQLIPACAIMADTLLRSCPKLRILATSRERLCIAGELTYEVPPLPAPEPEPERRPSLKELSLNESVSLFSARADVAGPGFQLTEQNSLAVVGICHRLDGLPLAIELAAARIRVLTPEQILERLDNRFALLSRGLRTSPPRQQTLRACVAWSFDLCSKPERRLWERLSVFSGGFGLDAVEGVCADEILPVDSLLDLVTGLVDKSIVTFVDQGEVARYRMLETIREFGQEELERRGEEAALRHRHAAWYLNRAGVAEQKWFGPDQEKWCRWSRTEHGNLRMAFDFCLSTPDGRPQALRLAGTLWFYWLVFGLVLEGRDWLRRALEVNPANTADRAVALWIDGHLASVQGDLDAATARLEAAFDLARDVGDEMTQARAIKRLGAVAMHRGDYQRATAFLEDALARFSALGEEGAGTVHARIALAMNCYLQGDHPAAARQAEQILALCRPRGDRYLLAHGLNVLARVEFALGDLDSAAAWAREALGLRRSLPDAMTLVFSLDLLTEITAAIGDYERAATLIGAARNRWQTFTTSVRRWKVIAEPRRKWETRIREVLGDAAFEAAVRRGAEFTTGDMISYALGEEVQPAPDADRPEPDVRLTRREAQIADLVAQGLSNKQIAAKLVISQRTAEGHVERIMQKLGATSRTQIARWLHDR</sequence>
<evidence type="ECO:0000313" key="2">
    <source>
        <dbReference type="EMBL" id="NGY63186.1"/>
    </source>
</evidence>
<comment type="caution">
    <text evidence="2">The sequence shown here is derived from an EMBL/GenBank/DDBJ whole genome shotgun (WGS) entry which is preliminary data.</text>
</comment>
<gene>
    <name evidence="2" type="ORF">G7043_30130</name>
</gene>
<dbReference type="InterPro" id="IPR027417">
    <property type="entry name" value="P-loop_NTPase"/>
</dbReference>
<dbReference type="EMBL" id="JAAMPJ010000009">
    <property type="protein sequence ID" value="NGY63186.1"/>
    <property type="molecule type" value="Genomic_DNA"/>
</dbReference>
<dbReference type="AlphaFoldDB" id="A0A7C9RVJ8"/>
<dbReference type="PRINTS" id="PR00364">
    <property type="entry name" value="DISEASERSIST"/>
</dbReference>
<dbReference type="PANTHER" id="PTHR47691">
    <property type="entry name" value="REGULATOR-RELATED"/>
    <property type="match status" value="1"/>
</dbReference>
<dbReference type="Gene3D" id="1.10.10.10">
    <property type="entry name" value="Winged helix-like DNA-binding domain superfamily/Winged helix DNA-binding domain"/>
    <property type="match status" value="1"/>
</dbReference>
<dbReference type="InterPro" id="IPR003593">
    <property type="entry name" value="AAA+_ATPase"/>
</dbReference>
<dbReference type="Gene3D" id="1.25.40.10">
    <property type="entry name" value="Tetratricopeptide repeat domain"/>
    <property type="match status" value="1"/>
</dbReference>
<dbReference type="SMART" id="SM00382">
    <property type="entry name" value="AAA"/>
    <property type="match status" value="1"/>
</dbReference>
<dbReference type="Gene3D" id="3.40.50.300">
    <property type="entry name" value="P-loop containing nucleotide triphosphate hydrolases"/>
    <property type="match status" value="1"/>
</dbReference>
<accession>A0A7C9RVJ8</accession>
<dbReference type="InterPro" id="IPR019734">
    <property type="entry name" value="TPR_rpt"/>
</dbReference>
<evidence type="ECO:0000313" key="3">
    <source>
        <dbReference type="Proteomes" id="UP000481360"/>
    </source>
</evidence>
<protein>
    <submittedName>
        <fullName evidence="2">Tetratricopeptide repeat protein</fullName>
    </submittedName>
</protein>